<feature type="region of interest" description="Disordered" evidence="2">
    <location>
        <begin position="233"/>
        <end position="257"/>
    </location>
</feature>
<sequence length="280" mass="32683">MASNPVMLRRNIAVSEELINGAMGTYTKKIKWPALRRDQLEDGELPEAVYKFWIPNDQRKQELNHLNIEIDKLQIENENLKKEIKGLSTQTSQPTYIPESNYKKIVLYGLAEYYREPENLLFNRLEDLFRDIAQVDLSGYIEDTYRMGRNTSSNRPLVIELISKRMVKYLLKNSQCFQGTGLFIAEFLDNTARKERAQLREELFAARKKGLHAIIRNKQLYIEGKITHLNNFNNNTNKDPHTNSRELSTTMPTNITNPPCNEITSDEQEINTFRKERPTI</sequence>
<dbReference type="AlphaFoldDB" id="A0A8S1AZC0"/>
<dbReference type="OrthoDB" id="7488809at2759"/>
<dbReference type="EMBL" id="CADEBC010000541">
    <property type="protein sequence ID" value="CAB3250997.1"/>
    <property type="molecule type" value="Genomic_DNA"/>
</dbReference>
<name>A0A8S1AZC0_ARCPL</name>
<evidence type="ECO:0000313" key="3">
    <source>
        <dbReference type="EMBL" id="CAB3250997.1"/>
    </source>
</evidence>
<feature type="coiled-coil region" evidence="1">
    <location>
        <begin position="56"/>
        <end position="90"/>
    </location>
</feature>
<protein>
    <submittedName>
        <fullName evidence="3">Uncharacterized protein</fullName>
    </submittedName>
</protein>
<proteinExistence type="predicted"/>
<organism evidence="3 4">
    <name type="scientific">Arctia plantaginis</name>
    <name type="common">Wood tiger moth</name>
    <name type="synonym">Phalaena plantaginis</name>
    <dbReference type="NCBI Taxonomy" id="874455"/>
    <lineage>
        <taxon>Eukaryota</taxon>
        <taxon>Metazoa</taxon>
        <taxon>Ecdysozoa</taxon>
        <taxon>Arthropoda</taxon>
        <taxon>Hexapoda</taxon>
        <taxon>Insecta</taxon>
        <taxon>Pterygota</taxon>
        <taxon>Neoptera</taxon>
        <taxon>Endopterygota</taxon>
        <taxon>Lepidoptera</taxon>
        <taxon>Glossata</taxon>
        <taxon>Ditrysia</taxon>
        <taxon>Noctuoidea</taxon>
        <taxon>Erebidae</taxon>
        <taxon>Arctiinae</taxon>
        <taxon>Arctia</taxon>
    </lineage>
</organism>
<gene>
    <name evidence="3" type="ORF">APLA_LOCUS12835</name>
</gene>
<comment type="caution">
    <text evidence="3">The sequence shown here is derived from an EMBL/GenBank/DDBJ whole genome shotgun (WGS) entry which is preliminary data.</text>
</comment>
<keyword evidence="4" id="KW-1185">Reference proteome</keyword>
<keyword evidence="1" id="KW-0175">Coiled coil</keyword>
<feature type="compositionally biased region" description="Polar residues" evidence="2">
    <location>
        <begin position="245"/>
        <end position="257"/>
    </location>
</feature>
<evidence type="ECO:0000256" key="1">
    <source>
        <dbReference type="SAM" id="Coils"/>
    </source>
</evidence>
<evidence type="ECO:0000256" key="2">
    <source>
        <dbReference type="SAM" id="MobiDB-lite"/>
    </source>
</evidence>
<accession>A0A8S1AZC0</accession>
<reference evidence="3 4" key="1">
    <citation type="submission" date="2020-04" db="EMBL/GenBank/DDBJ databases">
        <authorList>
            <person name="Wallbank WR R."/>
            <person name="Pardo Diaz C."/>
            <person name="Kozak K."/>
            <person name="Martin S."/>
            <person name="Jiggins C."/>
            <person name="Moest M."/>
            <person name="Warren A I."/>
            <person name="Byers J.R.P. K."/>
            <person name="Montejo-Kovacevich G."/>
            <person name="Yen C E."/>
        </authorList>
    </citation>
    <scope>NUCLEOTIDE SEQUENCE [LARGE SCALE GENOMIC DNA]</scope>
</reference>
<dbReference type="Proteomes" id="UP000494106">
    <property type="component" value="Unassembled WGS sequence"/>
</dbReference>
<evidence type="ECO:0000313" key="4">
    <source>
        <dbReference type="Proteomes" id="UP000494106"/>
    </source>
</evidence>